<dbReference type="EMBL" id="JTDY01003732">
    <property type="protein sequence ID" value="KOB69079.1"/>
    <property type="molecule type" value="Genomic_DNA"/>
</dbReference>
<name>A0A0L7L1C9_OPEBR</name>
<accession>A0A0L7L1C9</accession>
<comment type="caution">
    <text evidence="1">The sequence shown here is derived from an EMBL/GenBank/DDBJ whole genome shotgun (WGS) entry which is preliminary data.</text>
</comment>
<proteinExistence type="predicted"/>
<gene>
    <name evidence="1" type="ORF">OBRU01_11737</name>
</gene>
<evidence type="ECO:0000313" key="2">
    <source>
        <dbReference type="Proteomes" id="UP000037510"/>
    </source>
</evidence>
<keyword evidence="2" id="KW-1185">Reference proteome</keyword>
<evidence type="ECO:0000313" key="1">
    <source>
        <dbReference type="EMBL" id="KOB69079.1"/>
    </source>
</evidence>
<dbReference type="Proteomes" id="UP000037510">
    <property type="component" value="Unassembled WGS sequence"/>
</dbReference>
<dbReference type="AlphaFoldDB" id="A0A0L7L1C9"/>
<reference evidence="1 2" key="1">
    <citation type="journal article" date="2015" name="Genome Biol. Evol.">
        <title>The genome of winter moth (Operophtera brumata) provides a genomic perspective on sexual dimorphism and phenology.</title>
        <authorList>
            <person name="Derks M.F."/>
            <person name="Smit S."/>
            <person name="Salis L."/>
            <person name="Schijlen E."/>
            <person name="Bossers A."/>
            <person name="Mateman C."/>
            <person name="Pijl A.S."/>
            <person name="de Ridder D."/>
            <person name="Groenen M.A."/>
            <person name="Visser M.E."/>
            <person name="Megens H.J."/>
        </authorList>
    </citation>
    <scope>NUCLEOTIDE SEQUENCE [LARGE SCALE GENOMIC DNA]</scope>
    <source>
        <strain evidence="1">WM2013NL</strain>
        <tissue evidence="1">Head and thorax</tissue>
    </source>
</reference>
<organism evidence="1 2">
    <name type="scientific">Operophtera brumata</name>
    <name type="common">Winter moth</name>
    <name type="synonym">Phalaena brumata</name>
    <dbReference type="NCBI Taxonomy" id="104452"/>
    <lineage>
        <taxon>Eukaryota</taxon>
        <taxon>Metazoa</taxon>
        <taxon>Ecdysozoa</taxon>
        <taxon>Arthropoda</taxon>
        <taxon>Hexapoda</taxon>
        <taxon>Insecta</taxon>
        <taxon>Pterygota</taxon>
        <taxon>Neoptera</taxon>
        <taxon>Endopterygota</taxon>
        <taxon>Lepidoptera</taxon>
        <taxon>Glossata</taxon>
        <taxon>Ditrysia</taxon>
        <taxon>Geometroidea</taxon>
        <taxon>Geometridae</taxon>
        <taxon>Larentiinae</taxon>
        <taxon>Operophtera</taxon>
    </lineage>
</organism>
<sequence>MDTSEYWRETEILSLIRNREASIDYDKCEQTAEDNSIVEFPSRRTVRPVCRSKTELDQSCQHDEYIFDVDDRRSYRYQPATGGADCPTSCRGYDCYGDLVKEEECTLGAYLPDKEQCNCCGRCSAYQQLNQKCAEFKKTVHKVNGSNEIEVEEEFLEPGCDDGLVCRQGLCQDIHIVESTLGIRTRRDERIRIANDLSATALLKMAPSSKASKYQGSRSPT</sequence>
<protein>
    <submittedName>
        <fullName evidence="1">Uncharacterized protein</fullName>
    </submittedName>
</protein>